<keyword evidence="2" id="KW-1185">Reference proteome</keyword>
<protein>
    <submittedName>
        <fullName evidence="1">Uncharacterized protein</fullName>
    </submittedName>
</protein>
<dbReference type="Proteomes" id="UP000279236">
    <property type="component" value="Unassembled WGS sequence"/>
</dbReference>
<proteinExistence type="predicted"/>
<reference evidence="1 2" key="1">
    <citation type="submission" date="2018-11" db="EMBL/GenBank/DDBJ databases">
        <title>Genome sequence of Apiotrichum porosum DSM 27194.</title>
        <authorList>
            <person name="Aliyu H."/>
            <person name="Gorte O."/>
            <person name="Ochsenreither K."/>
        </authorList>
    </citation>
    <scope>NUCLEOTIDE SEQUENCE [LARGE SCALE GENOMIC DNA]</scope>
    <source>
        <strain evidence="1 2">DSM 27194</strain>
    </source>
</reference>
<comment type="caution">
    <text evidence="1">The sequence shown here is derived from an EMBL/GenBank/DDBJ whole genome shotgun (WGS) entry which is preliminary data.</text>
</comment>
<organism evidence="1 2">
    <name type="scientific">Apiotrichum porosum</name>
    <dbReference type="NCBI Taxonomy" id="105984"/>
    <lineage>
        <taxon>Eukaryota</taxon>
        <taxon>Fungi</taxon>
        <taxon>Dikarya</taxon>
        <taxon>Basidiomycota</taxon>
        <taxon>Agaricomycotina</taxon>
        <taxon>Tremellomycetes</taxon>
        <taxon>Trichosporonales</taxon>
        <taxon>Trichosporonaceae</taxon>
        <taxon>Apiotrichum</taxon>
    </lineage>
</organism>
<dbReference type="RefSeq" id="XP_028473161.1">
    <property type="nucleotide sequence ID" value="XM_028618205.1"/>
</dbReference>
<dbReference type="GeneID" id="39587008"/>
<accession>A0A427XH31</accession>
<gene>
    <name evidence="1" type="ORF">EHS24_002465</name>
</gene>
<dbReference type="AlphaFoldDB" id="A0A427XH31"/>
<sequence>MSRGLEPSEAAEATVEAFLQELIRRCGGVKHFLVLQRSRDLSMEEIILITRALATVMPDAMGDPTFETVKLERPLTYNRLEGTIMNMLERWEMSGQHPVQRPSTPQY</sequence>
<evidence type="ECO:0000313" key="2">
    <source>
        <dbReference type="Proteomes" id="UP000279236"/>
    </source>
</evidence>
<dbReference type="EMBL" id="RSCE01000013">
    <property type="protein sequence ID" value="RSH78014.1"/>
    <property type="molecule type" value="Genomic_DNA"/>
</dbReference>
<evidence type="ECO:0000313" key="1">
    <source>
        <dbReference type="EMBL" id="RSH78014.1"/>
    </source>
</evidence>
<name>A0A427XH31_9TREE</name>